<evidence type="ECO:0000313" key="3">
    <source>
        <dbReference type="EMBL" id="QLI67563.1"/>
    </source>
</evidence>
<dbReference type="KEGG" id="mbrn:90967616"/>
<evidence type="ECO:0000313" key="4">
    <source>
        <dbReference type="Proteomes" id="UP000510686"/>
    </source>
</evidence>
<evidence type="ECO:0000256" key="2">
    <source>
        <dbReference type="SAM" id="SignalP"/>
    </source>
</evidence>
<dbReference type="RefSeq" id="XP_065986403.1">
    <property type="nucleotide sequence ID" value="XM_066130176.1"/>
</dbReference>
<dbReference type="AlphaFoldDB" id="A0A7D5Z0E6"/>
<proteinExistence type="predicted"/>
<dbReference type="EMBL" id="CP058933">
    <property type="protein sequence ID" value="QLI67563.1"/>
    <property type="molecule type" value="Genomic_DNA"/>
</dbReference>
<gene>
    <name evidence="3" type="ORF">G6M90_00g035990</name>
</gene>
<feature type="chain" id="PRO_5028846921" evidence="2">
    <location>
        <begin position="18"/>
        <end position="48"/>
    </location>
</feature>
<evidence type="ECO:0000256" key="1">
    <source>
        <dbReference type="SAM" id="MobiDB-lite"/>
    </source>
</evidence>
<dbReference type="Proteomes" id="UP000510686">
    <property type="component" value="Chromosome 2"/>
</dbReference>
<reference evidence="3 4" key="1">
    <citation type="submission" date="2020-07" db="EMBL/GenBank/DDBJ databases">
        <title>Telomere length de novo assembly of all 7 chromosomes of the fungus, Metarhizium brunneum, using a novel assembly pipeline.</title>
        <authorList>
            <person name="Saud z."/>
            <person name="Kortsinoglou A."/>
            <person name="Kouvelis V.N."/>
            <person name="Butt T.M."/>
        </authorList>
    </citation>
    <scope>NUCLEOTIDE SEQUENCE [LARGE SCALE GENOMIC DNA]</scope>
    <source>
        <strain evidence="3 4">4556</strain>
    </source>
</reference>
<accession>A0A7D5Z0E6</accession>
<keyword evidence="4" id="KW-1185">Reference proteome</keyword>
<feature type="signal peptide" evidence="2">
    <location>
        <begin position="1"/>
        <end position="17"/>
    </location>
</feature>
<protein>
    <submittedName>
        <fullName evidence="3">Uncharacterized protein</fullName>
    </submittedName>
</protein>
<organism evidence="3 4">
    <name type="scientific">Metarhizium brunneum</name>
    <dbReference type="NCBI Taxonomy" id="500148"/>
    <lineage>
        <taxon>Eukaryota</taxon>
        <taxon>Fungi</taxon>
        <taxon>Dikarya</taxon>
        <taxon>Ascomycota</taxon>
        <taxon>Pezizomycotina</taxon>
        <taxon>Sordariomycetes</taxon>
        <taxon>Hypocreomycetidae</taxon>
        <taxon>Hypocreales</taxon>
        <taxon>Clavicipitaceae</taxon>
        <taxon>Metarhizium</taxon>
    </lineage>
</organism>
<dbReference type="GeneID" id="90967616"/>
<name>A0A7D5Z0E6_9HYPO</name>
<feature type="compositionally biased region" description="Polar residues" evidence="1">
    <location>
        <begin position="31"/>
        <end position="42"/>
    </location>
</feature>
<feature type="region of interest" description="Disordered" evidence="1">
    <location>
        <begin position="24"/>
        <end position="48"/>
    </location>
</feature>
<keyword evidence="2" id="KW-0732">Signal</keyword>
<sequence length="48" mass="4960">MKFYAIVIAALAGLAAALPAPAPAPAEAISTYPNENPGQSNRWPPPRS</sequence>